<keyword evidence="2" id="KW-1003">Cell membrane</keyword>
<evidence type="ECO:0000313" key="7">
    <source>
        <dbReference type="EMBL" id="CAA6803407.1"/>
    </source>
</evidence>
<proteinExistence type="predicted"/>
<comment type="subcellular location">
    <subcellularLocation>
        <location evidence="1">Cell membrane</location>
        <topology evidence="1">Multi-pass membrane protein</topology>
    </subcellularLocation>
</comment>
<keyword evidence="3" id="KW-0812">Transmembrane</keyword>
<feature type="domain" description="Phosphatidylglycerol lysyltransferase C-terminal" evidence="6">
    <location>
        <begin position="23"/>
        <end position="309"/>
    </location>
</feature>
<dbReference type="InterPro" id="IPR016181">
    <property type="entry name" value="Acyl_CoA_acyltransferase"/>
</dbReference>
<evidence type="ECO:0000256" key="2">
    <source>
        <dbReference type="ARBA" id="ARBA00022475"/>
    </source>
</evidence>
<dbReference type="AlphaFoldDB" id="A0A6S6SDG8"/>
<dbReference type="GO" id="GO:0055091">
    <property type="term" value="P:phospholipid homeostasis"/>
    <property type="evidence" value="ECO:0007669"/>
    <property type="project" value="TreeGrafter"/>
</dbReference>
<evidence type="ECO:0000256" key="3">
    <source>
        <dbReference type="ARBA" id="ARBA00022692"/>
    </source>
</evidence>
<sequence>MNPAASPSVQKHALLWPHLKQCGDQCISYSVLQPELQYFFVQDIGFIAYQQCRHGLFAPFGRTIVLGNPMCSEKHYRWITMRFLEKYPKTIFLQVERNYGEVLQSLGHEVNCFGTETELTLDGFSLAGKARSKLRQWQNGCQRKQVEVREENFSDVNLSAITQLSDSWIKRRGGHELRFLTRPFLLHGERDVRLFTAYQGESLLGFAVFDPMYREGEIIGYYHNVDRLAENAPHGTSAYIILKAMDIFRSEKKERVSLGLSPLFRLREPFTHRKFTADALWFTYHKLNFLYPFQGNASHKKKFNGQQKQVFFSSTQGNSLRELFIIIKALRLF</sequence>
<gene>
    <name evidence="7" type="ORF">HELGO_WM11223</name>
</gene>
<keyword evidence="5" id="KW-0472">Membrane</keyword>
<dbReference type="PANTHER" id="PTHR34697:SF2">
    <property type="entry name" value="PHOSPHATIDYLGLYCEROL LYSYLTRANSFERASE"/>
    <property type="match status" value="1"/>
</dbReference>
<dbReference type="InterPro" id="IPR051211">
    <property type="entry name" value="PG_lysyltransferase"/>
</dbReference>
<organism evidence="7">
    <name type="scientific">uncultured Thiotrichaceae bacterium</name>
    <dbReference type="NCBI Taxonomy" id="298394"/>
    <lineage>
        <taxon>Bacteria</taxon>
        <taxon>Pseudomonadati</taxon>
        <taxon>Pseudomonadota</taxon>
        <taxon>Gammaproteobacteria</taxon>
        <taxon>Thiotrichales</taxon>
        <taxon>Thiotrichaceae</taxon>
        <taxon>environmental samples</taxon>
    </lineage>
</organism>
<evidence type="ECO:0000256" key="1">
    <source>
        <dbReference type="ARBA" id="ARBA00004651"/>
    </source>
</evidence>
<dbReference type="GO" id="GO:0005886">
    <property type="term" value="C:plasma membrane"/>
    <property type="evidence" value="ECO:0007669"/>
    <property type="project" value="UniProtKB-SubCell"/>
</dbReference>
<dbReference type="PANTHER" id="PTHR34697">
    <property type="entry name" value="PHOSPHATIDYLGLYCEROL LYSYLTRANSFERASE"/>
    <property type="match status" value="1"/>
</dbReference>
<dbReference type="SUPFAM" id="SSF55729">
    <property type="entry name" value="Acyl-CoA N-acyltransferases (Nat)"/>
    <property type="match status" value="1"/>
</dbReference>
<dbReference type="EMBL" id="CACVAY010000015">
    <property type="protein sequence ID" value="CAA6803407.1"/>
    <property type="molecule type" value="Genomic_DNA"/>
</dbReference>
<evidence type="ECO:0000256" key="5">
    <source>
        <dbReference type="ARBA" id="ARBA00023136"/>
    </source>
</evidence>
<evidence type="ECO:0000256" key="4">
    <source>
        <dbReference type="ARBA" id="ARBA00022989"/>
    </source>
</evidence>
<protein>
    <recommendedName>
        <fullName evidence="6">Phosphatidylglycerol lysyltransferase C-terminal domain-containing protein</fullName>
    </recommendedName>
</protein>
<dbReference type="GO" id="GO:0016755">
    <property type="term" value="F:aminoacyltransferase activity"/>
    <property type="evidence" value="ECO:0007669"/>
    <property type="project" value="TreeGrafter"/>
</dbReference>
<accession>A0A6S6SDG8</accession>
<keyword evidence="4" id="KW-1133">Transmembrane helix</keyword>
<dbReference type="Pfam" id="PF09924">
    <property type="entry name" value="LPG_synthase_C"/>
    <property type="match status" value="1"/>
</dbReference>
<reference evidence="7" key="1">
    <citation type="submission" date="2020-01" db="EMBL/GenBank/DDBJ databases">
        <authorList>
            <person name="Meier V. D."/>
            <person name="Meier V D."/>
        </authorList>
    </citation>
    <scope>NUCLEOTIDE SEQUENCE</scope>
    <source>
        <strain evidence="7">HLG_WM_MAG_07</strain>
    </source>
</reference>
<dbReference type="InterPro" id="IPR024320">
    <property type="entry name" value="LPG_synthase_C"/>
</dbReference>
<name>A0A6S6SDG8_9GAMM</name>
<evidence type="ECO:0000259" key="6">
    <source>
        <dbReference type="Pfam" id="PF09924"/>
    </source>
</evidence>